<dbReference type="PRINTS" id="PR00080">
    <property type="entry name" value="SDRFAMILY"/>
</dbReference>
<evidence type="ECO:0000313" key="3">
    <source>
        <dbReference type="EMBL" id="GIH14021.1"/>
    </source>
</evidence>
<dbReference type="AlphaFoldDB" id="A0A8J3VQ23"/>
<dbReference type="PRINTS" id="PR00081">
    <property type="entry name" value="GDHRDH"/>
</dbReference>
<dbReference type="SUPFAM" id="SSF51735">
    <property type="entry name" value="NAD(P)-binding Rossmann-fold domains"/>
    <property type="match status" value="1"/>
</dbReference>
<dbReference type="RefSeq" id="WP_203917694.1">
    <property type="nucleotide sequence ID" value="NZ_BONZ01000021.1"/>
</dbReference>
<dbReference type="InterPro" id="IPR036291">
    <property type="entry name" value="NAD(P)-bd_dom_sf"/>
</dbReference>
<dbReference type="EMBL" id="BONZ01000021">
    <property type="protein sequence ID" value="GIH14021.1"/>
    <property type="molecule type" value="Genomic_DNA"/>
</dbReference>
<reference evidence="3" key="1">
    <citation type="submission" date="2021-01" db="EMBL/GenBank/DDBJ databases">
        <title>Whole genome shotgun sequence of Rugosimonospora africana NBRC 104875.</title>
        <authorList>
            <person name="Komaki H."/>
            <person name="Tamura T."/>
        </authorList>
    </citation>
    <scope>NUCLEOTIDE SEQUENCE</scope>
    <source>
        <strain evidence="3">NBRC 104875</strain>
    </source>
</reference>
<keyword evidence="1" id="KW-0560">Oxidoreductase</keyword>
<keyword evidence="4" id="KW-1185">Reference proteome</keyword>
<evidence type="ECO:0000256" key="1">
    <source>
        <dbReference type="ARBA" id="ARBA00023002"/>
    </source>
</evidence>
<dbReference type="Gene3D" id="3.40.50.720">
    <property type="entry name" value="NAD(P)-binding Rossmann-like Domain"/>
    <property type="match status" value="1"/>
</dbReference>
<sequence length="314" mass="33575">MSRWTDGWVAGEVGDQRGRTAVVTGANTGIGFETATVLAAHGATVVLACRDAGRANAAAARIAGTVPDAAVDPLGLDLASLASVCQAADRIRSRYPRLDLLINNAGLMMPPFGRTEDGFERQFGTNHLGHFALTGRLLDRLLPTPGARIVTVSSLVHRGGRIDFDDLHFARRRYRRPAAYSQSKLANLMFTLELQRRLAAAAARPVALAAEPGLVPTELPRHTAAPARLAVWLLTRLAGQPDAATGALATLRAATDPRARGGEYYGPDGRLLRASGHPVRIEPSEAARDPEAQRRLWAESERLTGVTYRFGGPA</sequence>
<dbReference type="Proteomes" id="UP000642748">
    <property type="component" value="Unassembled WGS sequence"/>
</dbReference>
<accession>A0A8J3VQ23</accession>
<comment type="similarity">
    <text evidence="2">Belongs to the short-chain dehydrogenases/reductases (SDR) family.</text>
</comment>
<organism evidence="3 4">
    <name type="scientific">Rugosimonospora africana</name>
    <dbReference type="NCBI Taxonomy" id="556532"/>
    <lineage>
        <taxon>Bacteria</taxon>
        <taxon>Bacillati</taxon>
        <taxon>Actinomycetota</taxon>
        <taxon>Actinomycetes</taxon>
        <taxon>Micromonosporales</taxon>
        <taxon>Micromonosporaceae</taxon>
        <taxon>Rugosimonospora</taxon>
    </lineage>
</organism>
<name>A0A8J3VQ23_9ACTN</name>
<gene>
    <name evidence="3" type="ORF">Raf01_21930</name>
</gene>
<dbReference type="PANTHER" id="PTHR43157:SF31">
    <property type="entry name" value="PHOSPHATIDYLINOSITOL-GLYCAN BIOSYNTHESIS CLASS F PROTEIN"/>
    <property type="match status" value="1"/>
</dbReference>
<dbReference type="GO" id="GO:0016491">
    <property type="term" value="F:oxidoreductase activity"/>
    <property type="evidence" value="ECO:0007669"/>
    <property type="project" value="UniProtKB-KW"/>
</dbReference>
<protein>
    <submittedName>
        <fullName evidence="3">Short-chain dehydrogenase</fullName>
    </submittedName>
</protein>
<evidence type="ECO:0000313" key="4">
    <source>
        <dbReference type="Proteomes" id="UP000642748"/>
    </source>
</evidence>
<comment type="caution">
    <text evidence="3">The sequence shown here is derived from an EMBL/GenBank/DDBJ whole genome shotgun (WGS) entry which is preliminary data.</text>
</comment>
<dbReference type="InterPro" id="IPR002347">
    <property type="entry name" value="SDR_fam"/>
</dbReference>
<evidence type="ECO:0000256" key="2">
    <source>
        <dbReference type="RuleBase" id="RU000363"/>
    </source>
</evidence>
<dbReference type="PANTHER" id="PTHR43157">
    <property type="entry name" value="PHOSPHATIDYLINOSITOL-GLYCAN BIOSYNTHESIS CLASS F PROTEIN-RELATED"/>
    <property type="match status" value="1"/>
</dbReference>
<proteinExistence type="inferred from homology"/>
<dbReference type="Pfam" id="PF00106">
    <property type="entry name" value="adh_short"/>
    <property type="match status" value="1"/>
</dbReference>
<dbReference type="NCBIfam" id="NF004846">
    <property type="entry name" value="PRK06197.1"/>
    <property type="match status" value="1"/>
</dbReference>